<dbReference type="SUPFAM" id="SSF88723">
    <property type="entry name" value="PIN domain-like"/>
    <property type="match status" value="1"/>
</dbReference>
<dbReference type="Proteomes" id="UP001419910">
    <property type="component" value="Unassembled WGS sequence"/>
</dbReference>
<evidence type="ECO:0000256" key="7">
    <source>
        <dbReference type="ARBA" id="ARBA00038093"/>
    </source>
</evidence>
<dbReference type="PANTHER" id="PTHR33653">
    <property type="entry name" value="RIBONUCLEASE VAPC2"/>
    <property type="match status" value="1"/>
</dbReference>
<evidence type="ECO:0000256" key="1">
    <source>
        <dbReference type="ARBA" id="ARBA00001946"/>
    </source>
</evidence>
<accession>A0ABU9XXV3</accession>
<gene>
    <name evidence="9" type="ORF">ABC974_02010</name>
</gene>
<reference evidence="9 10" key="1">
    <citation type="submission" date="2024-05" db="EMBL/GenBank/DDBJ databases">
        <authorList>
            <person name="Liu Q."/>
            <person name="Xin Y.-H."/>
        </authorList>
    </citation>
    <scope>NUCLEOTIDE SEQUENCE [LARGE SCALE GENOMIC DNA]</scope>
    <source>
        <strain evidence="9 10">CGMCC 1.10181</strain>
    </source>
</reference>
<comment type="caution">
    <text evidence="9">The sequence shown here is derived from an EMBL/GenBank/DDBJ whole genome shotgun (WGS) entry which is preliminary data.</text>
</comment>
<protein>
    <submittedName>
        <fullName evidence="9">Type II toxin-antitoxin system VapC family toxin</fullName>
    </submittedName>
</protein>
<keyword evidence="6" id="KW-0460">Magnesium</keyword>
<keyword evidence="10" id="KW-1185">Reference proteome</keyword>
<keyword evidence="2" id="KW-1277">Toxin-antitoxin system</keyword>
<proteinExistence type="inferred from homology"/>
<sequence>MADPAFMLDSDICIYLLKGASEKLSAKVADQAARSVVISAVTLAEVGLGYGAEVNDAPEMLDFRRNIPVVDFDEVAAGIYATLPFKRGRFDRLIAAHALALGLTLVTNNERDFADIPGLKLENWTR</sequence>
<dbReference type="Gene3D" id="3.40.50.1010">
    <property type="entry name" value="5'-nuclease"/>
    <property type="match status" value="1"/>
</dbReference>
<name>A0ABU9XXV3_9SPHN</name>
<evidence type="ECO:0000313" key="10">
    <source>
        <dbReference type="Proteomes" id="UP001419910"/>
    </source>
</evidence>
<dbReference type="CDD" id="cd18736">
    <property type="entry name" value="PIN_CcVapC1-like"/>
    <property type="match status" value="1"/>
</dbReference>
<evidence type="ECO:0000256" key="4">
    <source>
        <dbReference type="ARBA" id="ARBA00022723"/>
    </source>
</evidence>
<comment type="similarity">
    <text evidence="7">Belongs to the PINc/VapC protein family.</text>
</comment>
<evidence type="ECO:0000256" key="6">
    <source>
        <dbReference type="ARBA" id="ARBA00022842"/>
    </source>
</evidence>
<keyword evidence="3" id="KW-0540">Nuclease</keyword>
<evidence type="ECO:0000313" key="9">
    <source>
        <dbReference type="EMBL" id="MEN2788385.1"/>
    </source>
</evidence>
<comment type="cofactor">
    <cofactor evidence="1">
        <name>Mg(2+)</name>
        <dbReference type="ChEBI" id="CHEBI:18420"/>
    </cofactor>
</comment>
<evidence type="ECO:0000256" key="3">
    <source>
        <dbReference type="ARBA" id="ARBA00022722"/>
    </source>
</evidence>
<dbReference type="Pfam" id="PF01850">
    <property type="entry name" value="PIN"/>
    <property type="match status" value="1"/>
</dbReference>
<keyword evidence="4" id="KW-0479">Metal-binding</keyword>
<evidence type="ECO:0000256" key="2">
    <source>
        <dbReference type="ARBA" id="ARBA00022649"/>
    </source>
</evidence>
<dbReference type="InterPro" id="IPR029060">
    <property type="entry name" value="PIN-like_dom_sf"/>
</dbReference>
<organism evidence="9 10">
    <name type="scientific">Sphingomonas oligophenolica</name>
    <dbReference type="NCBI Taxonomy" id="301154"/>
    <lineage>
        <taxon>Bacteria</taxon>
        <taxon>Pseudomonadati</taxon>
        <taxon>Pseudomonadota</taxon>
        <taxon>Alphaproteobacteria</taxon>
        <taxon>Sphingomonadales</taxon>
        <taxon>Sphingomonadaceae</taxon>
        <taxon>Sphingomonas</taxon>
    </lineage>
</organism>
<evidence type="ECO:0000259" key="8">
    <source>
        <dbReference type="Pfam" id="PF01850"/>
    </source>
</evidence>
<dbReference type="InterPro" id="IPR002716">
    <property type="entry name" value="PIN_dom"/>
</dbReference>
<dbReference type="EMBL" id="JBDIME010000001">
    <property type="protein sequence ID" value="MEN2788385.1"/>
    <property type="molecule type" value="Genomic_DNA"/>
</dbReference>
<feature type="domain" description="PIN" evidence="8">
    <location>
        <begin position="7"/>
        <end position="117"/>
    </location>
</feature>
<dbReference type="RefSeq" id="WP_345840367.1">
    <property type="nucleotide sequence ID" value="NZ_JBDIME010000001.1"/>
</dbReference>
<keyword evidence="5" id="KW-0378">Hydrolase</keyword>
<dbReference type="InterPro" id="IPR050556">
    <property type="entry name" value="Type_II_TA_system_RNase"/>
</dbReference>
<evidence type="ECO:0000256" key="5">
    <source>
        <dbReference type="ARBA" id="ARBA00022801"/>
    </source>
</evidence>
<dbReference type="PANTHER" id="PTHR33653:SF1">
    <property type="entry name" value="RIBONUCLEASE VAPC2"/>
    <property type="match status" value="1"/>
</dbReference>